<dbReference type="PANTHER" id="PTHR34145">
    <property type="entry name" value="OS02G0105600 PROTEIN"/>
    <property type="match status" value="1"/>
</dbReference>
<dbReference type="InterPro" id="IPR032675">
    <property type="entry name" value="LRR_dom_sf"/>
</dbReference>
<feature type="domain" description="F-box" evidence="1">
    <location>
        <begin position="492"/>
        <end position="541"/>
    </location>
</feature>
<dbReference type="PROSITE" id="PS50181">
    <property type="entry name" value="FBOX"/>
    <property type="match status" value="3"/>
</dbReference>
<dbReference type="ExpressionAtlas" id="A0A1D6DUD4">
    <property type="expression patterns" value="baseline and differential"/>
</dbReference>
<accession>A0A1D6DUD4</accession>
<dbReference type="Pfam" id="PF00646">
    <property type="entry name" value="F-box"/>
    <property type="match status" value="3"/>
</dbReference>
<dbReference type="PANTHER" id="PTHR34145:SF48">
    <property type="entry name" value="OS01G0553400 PROTEIN"/>
    <property type="match status" value="1"/>
</dbReference>
<dbReference type="Gene3D" id="3.80.10.10">
    <property type="entry name" value="Ribonuclease Inhibitor"/>
    <property type="match status" value="3"/>
</dbReference>
<dbReference type="Pfam" id="PF23622">
    <property type="entry name" value="LRR_At1g61320_AtMIF1"/>
    <property type="match status" value="3"/>
</dbReference>
<dbReference type="InterPro" id="IPR055357">
    <property type="entry name" value="LRR_At1g61320_AtMIF1"/>
</dbReference>
<name>A0A1D6DUD4_MAIZE</name>
<dbReference type="SUPFAM" id="SSF52047">
    <property type="entry name" value="RNI-like"/>
    <property type="match status" value="3"/>
</dbReference>
<feature type="domain" description="F-box" evidence="1">
    <location>
        <begin position="992"/>
        <end position="1041"/>
    </location>
</feature>
<evidence type="ECO:0000313" key="2">
    <source>
        <dbReference type="EMBL" id="ONM12455.1"/>
    </source>
</evidence>
<dbReference type="InParanoid" id="A0A1D6DUD4"/>
<gene>
    <name evidence="2" type="ORF">ZEAMMB73_Zm00001d001923</name>
</gene>
<dbReference type="IntAct" id="A0A1D6DUD4">
    <property type="interactions" value="36"/>
</dbReference>
<feature type="domain" description="F-box" evidence="1">
    <location>
        <begin position="37"/>
        <end position="86"/>
    </location>
</feature>
<organism evidence="2">
    <name type="scientific">Zea mays</name>
    <name type="common">Maize</name>
    <dbReference type="NCBI Taxonomy" id="4577"/>
    <lineage>
        <taxon>Eukaryota</taxon>
        <taxon>Viridiplantae</taxon>
        <taxon>Streptophyta</taxon>
        <taxon>Embryophyta</taxon>
        <taxon>Tracheophyta</taxon>
        <taxon>Spermatophyta</taxon>
        <taxon>Magnoliopsida</taxon>
        <taxon>Liliopsida</taxon>
        <taxon>Poales</taxon>
        <taxon>Poaceae</taxon>
        <taxon>PACMAD clade</taxon>
        <taxon>Panicoideae</taxon>
        <taxon>Andropogonodae</taxon>
        <taxon>Andropogoneae</taxon>
        <taxon>Tripsacinae</taxon>
        <taxon>Zea</taxon>
    </lineage>
</organism>
<evidence type="ECO:0000259" key="1">
    <source>
        <dbReference type="PROSITE" id="PS50181"/>
    </source>
</evidence>
<proteinExistence type="predicted"/>
<sequence length="1448" mass="165065">MAKQKEGVDKRTARKMIRSTEGCAKSITLERNNKSDDVQLHDLPNDILGSILSRLTFRESSQMGLVSHTWRRLWRSCCRKLVFTSATMFQPGNRSIKHTRTNFAMRVNSFLRQLRTHPTLNKFVIKFGLRRKHTRHVNRWIRFCSVSRARHITINFTPGVKDFFMGPANSKYIFPLNVFSGPEGSSTHVRTLHLGYVCLDTTSSDFMIFANLKKLTLHKISFLGDLQCLMLPECNSLECLSISFCSLPGLSTCQPLQRLRCVRLHYCYLKKIELEAPNLTSFDLTNQPIPFVLGGSLNVMEANIKLLAKDSPYGDNLDYIYTELPAALSHVHKLSITSGLFVYDQLQGFSKTSARFINLRHLTMYLPLYGEPKSISGILRLAYLLELAPALEELELHVNGGGVDVGWALRRNMLPYSHNRLKRVLISGATVWEGLMELAYYILRSANRLENKPVPMGKQKEGVDKRTARKMIRSTEGCAKSITFERNNKSDDVQLHDLPNDILGSILSRLTFRESSQMGLVSHTWRRLWRSCCRKLVFTSATMFQPGNRSIKHTRTNFAMRVNSFLRQLRTHPTLNKFVIKFGLRRKHTRHVNRWIRFCSVSRARHITINFTPGVKDFFMGPANSKYIFPLNVFSGPEGSSTHVRTLHLGYVCLDTTSSDFMIFANLKKLTLHKISFLGDLQCLMLPECNSLECLSISFCSLPGLSTCQPLQRLRCVRLHYCYLKKIELEAPNLTSFDLTNQPIPFVLGGSLNVMEANIKLLAKDSPYGDNLDYIYTELPAALSHVHKLSITSGLFVYDQLQGFSKTSARFINLRHLTMYLPLYGEPKSISGILRLAYLLELAPALEELELHVNGGGVDVGWALRRNMLPYSHNRLKRVLISGATVWEGLMELAYYILRSANRLESMVLDPKIRIGGPQLDGWMIDIGRETIKIFLRERSFRALLLFCKNDKPVPMAKQKEGVDKRTARKMIRSTEGCAKSITFERNNKSDAVQLHDLPNDILGSILSRLTFRESSQMGLVSHTWRRLWRSCCRKLVFTSATMFQPGNRSIKHTRTNFAMRVNSFLRQLHTHPTLNKFVIKFGLRRKHTRHVNRWIRFCSVSRARHITINFTPGVKDFFMGPANSKYIFPLNVFSGPEGSSTHVRTLHLGYVCLDTTSSDFMIFANLKKLTLHKISFLGDLQCLMLPECNSLECLSISFCSLPGLSTCQPLQRLRCVRLHYCYLKKIELEAPNLTSFDLTNQPIPFVLGGSLNVMEANIKLLAKDSPYGDNLDYIYTELPAALSHVHKLSITSGLFVFDQLQGFSKTSARFINLRHLTMYLPLYGEPKSISGILRLAYLLELAPALEELELHVNGGDVDVGWALRGNMLPYSHNRLKRVLISGASVWEGLMELAYYIFRSANRLESMVLDPKIRIGAPQLDGWMIDIGRETIKKLFEGEEFQSIITIL</sequence>
<dbReference type="SMART" id="SM00256">
    <property type="entry name" value="FBOX"/>
    <property type="match status" value="3"/>
</dbReference>
<dbReference type="EMBL" id="CM007648">
    <property type="protein sequence ID" value="ONM12455.1"/>
    <property type="molecule type" value="Genomic_DNA"/>
</dbReference>
<protein>
    <submittedName>
        <fullName evidence="2">SKP1-like protein 4</fullName>
    </submittedName>
</protein>
<dbReference type="InterPro" id="IPR036047">
    <property type="entry name" value="F-box-like_dom_sf"/>
</dbReference>
<dbReference type="InterPro" id="IPR053772">
    <property type="entry name" value="At1g61320/At1g61330-like"/>
</dbReference>
<dbReference type="Gene3D" id="1.20.1280.50">
    <property type="match status" value="3"/>
</dbReference>
<dbReference type="SUPFAM" id="SSF81383">
    <property type="entry name" value="F-box domain"/>
    <property type="match status" value="3"/>
</dbReference>
<reference evidence="2" key="1">
    <citation type="submission" date="2015-12" db="EMBL/GenBank/DDBJ databases">
        <title>Update maize B73 reference genome by single molecule sequencing technologies.</title>
        <authorList>
            <consortium name="Maize Genome Sequencing Project"/>
            <person name="Ware D."/>
        </authorList>
    </citation>
    <scope>NUCLEOTIDE SEQUENCE [LARGE SCALE GENOMIC DNA]</scope>
    <source>
        <tissue evidence="2">Seedling</tissue>
    </source>
</reference>
<dbReference type="InterPro" id="IPR001810">
    <property type="entry name" value="F-box_dom"/>
</dbReference>